<dbReference type="PROSITE" id="PS50071">
    <property type="entry name" value="HOMEOBOX_2"/>
    <property type="match status" value="1"/>
</dbReference>
<evidence type="ECO:0000256" key="9">
    <source>
        <dbReference type="ARBA" id="ARBA00023242"/>
    </source>
</evidence>
<keyword evidence="6 11" id="KW-0440">LIM domain</keyword>
<evidence type="ECO:0000256" key="13">
    <source>
        <dbReference type="SAM" id="MobiDB-lite"/>
    </source>
</evidence>
<dbReference type="InterPro" id="IPR001781">
    <property type="entry name" value="Znf_LIM"/>
</dbReference>
<dbReference type="FunFam" id="1.10.10.60:FF:000041">
    <property type="entry name" value="insulin gene enhancer protein ISL-1"/>
    <property type="match status" value="1"/>
</dbReference>
<evidence type="ECO:0000256" key="3">
    <source>
        <dbReference type="ARBA" id="ARBA00022723"/>
    </source>
</evidence>
<feature type="DNA-binding region" description="Homeobox" evidence="10">
    <location>
        <begin position="159"/>
        <end position="218"/>
    </location>
</feature>
<feature type="domain" description="LIM zinc-binding" evidence="14">
    <location>
        <begin position="9"/>
        <end position="71"/>
    </location>
</feature>
<dbReference type="InterPro" id="IPR047169">
    <property type="entry name" value="ISL1/2-like"/>
</dbReference>
<keyword evidence="9 10" id="KW-0539">Nucleus</keyword>
<dbReference type="GO" id="GO:0000981">
    <property type="term" value="F:DNA-binding transcription factor activity, RNA polymerase II-specific"/>
    <property type="evidence" value="ECO:0007669"/>
    <property type="project" value="InterPro"/>
</dbReference>
<feature type="region of interest" description="Disordered" evidence="13">
    <location>
        <begin position="132"/>
        <end position="162"/>
    </location>
</feature>
<dbReference type="Gene3D" id="1.10.10.60">
    <property type="entry name" value="Homeodomain-like"/>
    <property type="match status" value="1"/>
</dbReference>
<dbReference type="FunFam" id="2.10.110.10:FF:000034">
    <property type="entry name" value="Insulin gene enhancer protein ISL"/>
    <property type="match status" value="1"/>
</dbReference>
<dbReference type="SMART" id="SM00132">
    <property type="entry name" value="LIM"/>
    <property type="match status" value="2"/>
</dbReference>
<proteinExistence type="evidence at transcript level"/>
<evidence type="ECO:0000256" key="5">
    <source>
        <dbReference type="ARBA" id="ARBA00022833"/>
    </source>
</evidence>
<dbReference type="AlphaFoldDB" id="H2BPZ5"/>
<dbReference type="PANTHER" id="PTHR24204:SF8">
    <property type="entry name" value="TAILUP, ISOFORM A"/>
    <property type="match status" value="1"/>
</dbReference>
<evidence type="ECO:0000256" key="6">
    <source>
        <dbReference type="ARBA" id="ARBA00023038"/>
    </source>
</evidence>
<evidence type="ECO:0000313" key="16">
    <source>
        <dbReference type="EMBL" id="AEX38311.1"/>
    </source>
</evidence>
<accession>H2BPZ5</accession>
<dbReference type="GO" id="GO:0005634">
    <property type="term" value="C:nucleus"/>
    <property type="evidence" value="ECO:0007669"/>
    <property type="project" value="UniProtKB-SubCell"/>
</dbReference>
<dbReference type="GO" id="GO:0046872">
    <property type="term" value="F:metal ion binding"/>
    <property type="evidence" value="ECO:0007669"/>
    <property type="project" value="UniProtKB-KW"/>
</dbReference>
<organism evidence="16">
    <name type="scientific">Mnemiopsis leidyi</name>
    <name type="common">Sea walnut</name>
    <name type="synonym">Warty comb jellyfish</name>
    <dbReference type="NCBI Taxonomy" id="27923"/>
    <lineage>
        <taxon>Eukaryota</taxon>
        <taxon>Metazoa</taxon>
        <taxon>Ctenophora</taxon>
        <taxon>Tentaculata</taxon>
        <taxon>Lobata</taxon>
        <taxon>Bolinopsidae</taxon>
        <taxon>Mnemiopsis</taxon>
    </lineage>
</organism>
<keyword evidence="4" id="KW-0677">Repeat</keyword>
<dbReference type="PROSITE" id="PS50023">
    <property type="entry name" value="LIM_DOMAIN_2"/>
    <property type="match status" value="2"/>
</dbReference>
<evidence type="ECO:0000256" key="2">
    <source>
        <dbReference type="ARBA" id="ARBA00022473"/>
    </source>
</evidence>
<evidence type="ECO:0000256" key="10">
    <source>
        <dbReference type="PROSITE-ProRule" id="PRU00108"/>
    </source>
</evidence>
<dbReference type="CDD" id="cd09366">
    <property type="entry name" value="LIM1_Isl"/>
    <property type="match status" value="1"/>
</dbReference>
<evidence type="ECO:0000256" key="1">
    <source>
        <dbReference type="ARBA" id="ARBA00004123"/>
    </source>
</evidence>
<evidence type="ECO:0000259" key="15">
    <source>
        <dbReference type="PROSITE" id="PS50071"/>
    </source>
</evidence>
<evidence type="ECO:0000256" key="7">
    <source>
        <dbReference type="ARBA" id="ARBA00023125"/>
    </source>
</evidence>
<dbReference type="SUPFAM" id="SSF46689">
    <property type="entry name" value="Homeodomain-like"/>
    <property type="match status" value="1"/>
</dbReference>
<dbReference type="SUPFAM" id="SSF57716">
    <property type="entry name" value="Glucocorticoid receptor-like (DNA-binding domain)"/>
    <property type="match status" value="2"/>
</dbReference>
<reference evidence="16" key="1">
    <citation type="journal article" date="2012" name="Evodevo">
        <title>Lim homeobox genes in the Ctenophore Mnemiopsis leidyi: the evolution of neural cell type specification.</title>
        <authorList>
            <person name="Simmons D.K."/>
            <person name="Pang K."/>
            <person name="Martindale M.Q."/>
        </authorList>
    </citation>
    <scope>NUCLEOTIDE SEQUENCE</scope>
</reference>
<dbReference type="GO" id="GO:0003677">
    <property type="term" value="F:DNA binding"/>
    <property type="evidence" value="ECO:0007669"/>
    <property type="project" value="UniProtKB-UniRule"/>
</dbReference>
<keyword evidence="5 11" id="KW-0862">Zinc</keyword>
<dbReference type="Pfam" id="PF00046">
    <property type="entry name" value="Homeodomain"/>
    <property type="match status" value="1"/>
</dbReference>
<feature type="domain" description="Homeobox" evidence="15">
    <location>
        <begin position="157"/>
        <end position="217"/>
    </location>
</feature>
<keyword evidence="3 11" id="KW-0479">Metal-binding</keyword>
<evidence type="ECO:0000256" key="12">
    <source>
        <dbReference type="RuleBase" id="RU000682"/>
    </source>
</evidence>
<keyword evidence="8 10" id="KW-0371">Homeobox</keyword>
<dbReference type="InterPro" id="IPR009057">
    <property type="entry name" value="Homeodomain-like_sf"/>
</dbReference>
<keyword evidence="2" id="KW-0217">Developmental protein</keyword>
<dbReference type="PROSITE" id="PS00478">
    <property type="entry name" value="LIM_DOMAIN_1"/>
    <property type="match status" value="2"/>
</dbReference>
<dbReference type="GO" id="GO:0048665">
    <property type="term" value="P:neuron fate specification"/>
    <property type="evidence" value="ECO:0007669"/>
    <property type="project" value="InterPro"/>
</dbReference>
<dbReference type="GO" id="GO:0045944">
    <property type="term" value="P:positive regulation of transcription by RNA polymerase II"/>
    <property type="evidence" value="ECO:0007669"/>
    <property type="project" value="InterPro"/>
</dbReference>
<evidence type="ECO:0000256" key="4">
    <source>
        <dbReference type="ARBA" id="ARBA00022737"/>
    </source>
</evidence>
<feature type="domain" description="LIM zinc-binding" evidence="14">
    <location>
        <begin position="72"/>
        <end position="132"/>
    </location>
</feature>
<evidence type="ECO:0000256" key="11">
    <source>
        <dbReference type="PROSITE-ProRule" id="PRU00125"/>
    </source>
</evidence>
<dbReference type="Pfam" id="PF00412">
    <property type="entry name" value="LIM"/>
    <property type="match status" value="2"/>
</dbReference>
<dbReference type="InterPro" id="IPR001356">
    <property type="entry name" value="HD"/>
</dbReference>
<dbReference type="GO" id="GO:0007409">
    <property type="term" value="P:axonogenesis"/>
    <property type="evidence" value="ECO:0007669"/>
    <property type="project" value="TreeGrafter"/>
</dbReference>
<evidence type="ECO:0000256" key="8">
    <source>
        <dbReference type="ARBA" id="ARBA00023155"/>
    </source>
</evidence>
<keyword evidence="7 10" id="KW-0238">DNA-binding</keyword>
<comment type="subcellular location">
    <subcellularLocation>
        <location evidence="1 10 12">Nucleus</location>
    </subcellularLocation>
</comment>
<dbReference type="EMBL" id="JF912806">
    <property type="protein sequence ID" value="AEX38311.1"/>
    <property type="molecule type" value="mRNA"/>
</dbReference>
<dbReference type="InterPro" id="IPR047244">
    <property type="entry name" value="ISL1/2-like_LIM1"/>
</dbReference>
<dbReference type="HOGENOM" id="CLU_765708_0_0_1"/>
<evidence type="ECO:0000259" key="14">
    <source>
        <dbReference type="PROSITE" id="PS50023"/>
    </source>
</evidence>
<name>H2BPZ5_MNELE</name>
<dbReference type="Gene3D" id="2.10.110.10">
    <property type="entry name" value="Cysteine Rich Protein"/>
    <property type="match status" value="2"/>
</dbReference>
<dbReference type="SMART" id="SM00389">
    <property type="entry name" value="HOX"/>
    <property type="match status" value="1"/>
</dbReference>
<sequence length="321" mass="35911">MNDKGVNPSVCAGCRCPITDQFILRVAPNLEWHASCLKCDDCNKFLDENCTCFIREGKPYCKKDFVRFGAKCHRCDQGFSSNDFVMRVRENIFHLSCFRCNMCSRQLVPGEEFALLPEGLICGTHIKQQHHQQAPLPNEPLPESKPRSTNTGSSGEQKTTRVRTVLNDRQLRILRTCYNNNPRPDALMKEQMTKLTGLSARVIRVWFQNKRCKDKKKAIAAASGDDVISSSVADSPSEDRLKSGMESLSEKDFSSLDCSQIDFNNSSTSTSPALSATGDTYSMYDANKDARSLWNTGDFIPSYPQDDSVSGHLGSSFEDNK</sequence>
<dbReference type="PANTHER" id="PTHR24204">
    <property type="entry name" value="INSULIN GENE ENHANCER PROTEIN"/>
    <property type="match status" value="1"/>
</dbReference>
<feature type="compositionally biased region" description="Polar residues" evidence="13">
    <location>
        <begin position="147"/>
        <end position="157"/>
    </location>
</feature>
<dbReference type="CDD" id="cd00086">
    <property type="entry name" value="homeodomain"/>
    <property type="match status" value="1"/>
</dbReference>
<protein>
    <submittedName>
        <fullName evidence="16">Islet</fullName>
    </submittedName>
</protein>